<keyword evidence="3" id="KW-1185">Reference proteome</keyword>
<feature type="compositionally biased region" description="Low complexity" evidence="1">
    <location>
        <begin position="333"/>
        <end position="362"/>
    </location>
</feature>
<gene>
    <name evidence="2" type="ORF">DM02DRAFT_618869</name>
</gene>
<organism evidence="2 3">
    <name type="scientific">Periconia macrospinosa</name>
    <dbReference type="NCBI Taxonomy" id="97972"/>
    <lineage>
        <taxon>Eukaryota</taxon>
        <taxon>Fungi</taxon>
        <taxon>Dikarya</taxon>
        <taxon>Ascomycota</taxon>
        <taxon>Pezizomycotina</taxon>
        <taxon>Dothideomycetes</taxon>
        <taxon>Pleosporomycetidae</taxon>
        <taxon>Pleosporales</taxon>
        <taxon>Massarineae</taxon>
        <taxon>Periconiaceae</taxon>
        <taxon>Periconia</taxon>
    </lineage>
</organism>
<evidence type="ECO:0000256" key="1">
    <source>
        <dbReference type="SAM" id="MobiDB-lite"/>
    </source>
</evidence>
<evidence type="ECO:0000313" key="3">
    <source>
        <dbReference type="Proteomes" id="UP000244855"/>
    </source>
</evidence>
<sequence>MAYPDHAYDRYDRYNYDHRRPHHHVDHERSSHLAADRQTAMNYSSSPRYSTSSYPSSYHHSYDNRYSSTAKSAKPSSYSPTHSYKRNRWPPSPSVEDEATSLAKEFPTLAGSEVNDNTEEAKSRGSVDQYPIIEELEQYNDERRFVLVTDPNADSNNENSSAIPSSRADKHGRRRSYAERGNMAPLDTNVDHHQPPVFTERTSTPYAYTKPQKESLAPSDEQYFLSPEPVTPSSSGVPRPAPRRNSRNARDQNTPAQAGPSSTDRYGDTFEDSDADSDGAHLLTEPPRRSGRYSFVKNEIQKEDLRTNVLDSQARSERRKHRDTAPSFSANRESSGTESNASSASSKHYTPPSQSPRSSSSSIAGESRKQKLPPVDTSYAGRRSRRSNSRSSPPAVSPVQQRRPSPPRSPRLSSYGPSSPSASRPSSRNGSRASSPSSFANGVPRADGRVPITESEWHARHSSTTDRARPISRPDPYDYMQAPMPQINVKSPSPSRTPVQGNIPPYPVDDNPTQAFMPPEEEYQFDHSSVPLPPSPRQPHVEYTPPNSPRMPAYRPAPRTHNPANSDELHRSPMVRSDSLKSQASYDSYRERRPAPDVNVNNPLPKCPRKEPSTQYNDWYKLDDCPGFDICPSCYEGVFALTPFAGYFSQPRRYERPTERFCDFSSPWMRIAWMITVKQRRPSLRLIQDLSAIADSKRSCPKDRELTTDQITWYGVADQRDGMHIANFAVCPCDMDMLETLFPFVRNYFTRITSNPYASPMPYTCSLRVTSRRFPRYMEVLMEIDAEAQAQGQRPSMDRFIQLARENAFKSECSRDKLLLHKPWHFIRALPEFTVCQECYEDFVWPYISSPSSTSNTNTTTLPNLFNRTIQPVPTEDPEIGTSCYLYSRRMREVWERAVREGDIAYLQAKVLERRQIEKSLALSRNATLTWMSRLERGSVQWEQAKAALRKGEMEWRLLE</sequence>
<feature type="region of interest" description="Disordered" evidence="1">
    <location>
        <begin position="146"/>
        <end position="609"/>
    </location>
</feature>
<feature type="compositionally biased region" description="Basic and acidic residues" evidence="1">
    <location>
        <begin position="25"/>
        <end position="35"/>
    </location>
</feature>
<dbReference type="Proteomes" id="UP000244855">
    <property type="component" value="Unassembled WGS sequence"/>
</dbReference>
<evidence type="ECO:0000313" key="2">
    <source>
        <dbReference type="EMBL" id="PVH94075.1"/>
    </source>
</evidence>
<dbReference type="EMBL" id="KZ805552">
    <property type="protein sequence ID" value="PVH94075.1"/>
    <property type="molecule type" value="Genomic_DNA"/>
</dbReference>
<feature type="compositionally biased region" description="Low complexity" evidence="1">
    <location>
        <begin position="43"/>
        <end position="59"/>
    </location>
</feature>
<accession>A0A2V1D7P3</accession>
<protein>
    <submittedName>
        <fullName evidence="2">Uncharacterized protein</fullName>
    </submittedName>
</protein>
<feature type="compositionally biased region" description="Polar residues" evidence="1">
    <location>
        <begin position="152"/>
        <end position="164"/>
    </location>
</feature>
<proteinExistence type="predicted"/>
<dbReference type="AlphaFoldDB" id="A0A2V1D7P3"/>
<feature type="compositionally biased region" description="Polar residues" evidence="1">
    <location>
        <begin position="64"/>
        <end position="82"/>
    </location>
</feature>
<feature type="region of interest" description="Disordered" evidence="1">
    <location>
        <begin position="19"/>
        <end position="129"/>
    </location>
</feature>
<feature type="compositionally biased region" description="Polar residues" evidence="1">
    <location>
        <begin position="488"/>
        <end position="500"/>
    </location>
</feature>
<feature type="compositionally biased region" description="Low complexity" evidence="1">
    <location>
        <begin position="410"/>
        <end position="438"/>
    </location>
</feature>
<feature type="compositionally biased region" description="Basic and acidic residues" evidence="1">
    <location>
        <begin position="455"/>
        <end position="469"/>
    </location>
</feature>
<dbReference type="STRING" id="97972.A0A2V1D7P3"/>
<feature type="compositionally biased region" description="Polar residues" evidence="1">
    <location>
        <begin position="251"/>
        <end position="264"/>
    </location>
</feature>
<name>A0A2V1D7P3_9PLEO</name>
<dbReference type="OrthoDB" id="5296at2759"/>
<reference evidence="2 3" key="1">
    <citation type="journal article" date="2018" name="Sci. Rep.">
        <title>Comparative genomics provides insights into the lifestyle and reveals functional heterogeneity of dark septate endophytic fungi.</title>
        <authorList>
            <person name="Knapp D.G."/>
            <person name="Nemeth J.B."/>
            <person name="Barry K."/>
            <person name="Hainaut M."/>
            <person name="Henrissat B."/>
            <person name="Johnson J."/>
            <person name="Kuo A."/>
            <person name="Lim J.H.P."/>
            <person name="Lipzen A."/>
            <person name="Nolan M."/>
            <person name="Ohm R.A."/>
            <person name="Tamas L."/>
            <person name="Grigoriev I.V."/>
            <person name="Spatafora J.W."/>
            <person name="Nagy L.G."/>
            <person name="Kovacs G.M."/>
        </authorList>
    </citation>
    <scope>NUCLEOTIDE SEQUENCE [LARGE SCALE GENOMIC DNA]</scope>
    <source>
        <strain evidence="2 3">DSE2036</strain>
    </source>
</reference>